<evidence type="ECO:0000256" key="1">
    <source>
        <dbReference type="SAM" id="MobiDB-lite"/>
    </source>
</evidence>
<evidence type="ECO:0000313" key="4">
    <source>
        <dbReference type="Proteomes" id="UP000011058"/>
    </source>
</evidence>
<evidence type="ECO:0000256" key="2">
    <source>
        <dbReference type="SAM" id="Phobius"/>
    </source>
</evidence>
<reference evidence="3 4" key="1">
    <citation type="journal article" date="2012" name="J. Bacteriol.">
        <title>Genome Sequence of Fibrella aestuarina BUZ 2T, a Filamentous Marine Bacterium.</title>
        <authorList>
            <person name="Filippini M."/>
            <person name="Qi W."/>
            <person name="Blom J."/>
            <person name="Goesmann A."/>
            <person name="Smits T.H."/>
            <person name="Bagheri H.C."/>
        </authorList>
    </citation>
    <scope>NUCLEOTIDE SEQUENCE [LARGE SCALE GENOMIC DNA]</scope>
    <source>
        <strain evidence="4">BUZ 2T</strain>
    </source>
</reference>
<keyword evidence="2" id="KW-0812">Transmembrane</keyword>
<sequence>MLNYSQECLTNYLVTLYPSMRIFWISTATTASLFVVTLTATPTQAAASQTVDRSVSSSTSSRTTTSTKAKPADSKPSSTKPVSTTGVTATTTTAKKDRPGKRFWGRIMDHFRDIHSAEKKPK</sequence>
<dbReference type="KEGG" id="fae:FAES_2489"/>
<organism evidence="3 4">
    <name type="scientific">Fibrella aestuarina BUZ 2</name>
    <dbReference type="NCBI Taxonomy" id="1166018"/>
    <lineage>
        <taxon>Bacteria</taxon>
        <taxon>Pseudomonadati</taxon>
        <taxon>Bacteroidota</taxon>
        <taxon>Cytophagia</taxon>
        <taxon>Cytophagales</taxon>
        <taxon>Spirosomataceae</taxon>
        <taxon>Fibrella</taxon>
    </lineage>
</organism>
<proteinExistence type="predicted"/>
<accession>I0K8P5</accession>
<feature type="compositionally biased region" description="Low complexity" evidence="1">
    <location>
        <begin position="74"/>
        <end position="93"/>
    </location>
</feature>
<name>I0K8P5_9BACT</name>
<keyword evidence="2" id="KW-1133">Transmembrane helix</keyword>
<keyword evidence="4" id="KW-1185">Reference proteome</keyword>
<gene>
    <name evidence="3" type="ORF">FAES_2489</name>
</gene>
<protein>
    <submittedName>
        <fullName evidence="3">Uncharacterized protein</fullName>
    </submittedName>
</protein>
<dbReference type="Proteomes" id="UP000011058">
    <property type="component" value="Chromosome"/>
</dbReference>
<feature type="transmembrane region" description="Helical" evidence="2">
    <location>
        <begin position="22"/>
        <end position="40"/>
    </location>
</feature>
<dbReference type="HOGENOM" id="CLU_2023299_0_0_10"/>
<dbReference type="AlphaFoldDB" id="I0K8P5"/>
<evidence type="ECO:0000313" key="3">
    <source>
        <dbReference type="EMBL" id="CCH00498.1"/>
    </source>
</evidence>
<dbReference type="EMBL" id="HE796683">
    <property type="protein sequence ID" value="CCH00498.1"/>
    <property type="molecule type" value="Genomic_DNA"/>
</dbReference>
<dbReference type="PATRIC" id="fig|1166018.3.peg.4252"/>
<feature type="compositionally biased region" description="Low complexity" evidence="1">
    <location>
        <begin position="43"/>
        <end position="67"/>
    </location>
</feature>
<feature type="region of interest" description="Disordered" evidence="1">
    <location>
        <begin position="43"/>
        <end position="105"/>
    </location>
</feature>
<keyword evidence="2" id="KW-0472">Membrane</keyword>